<name>A0AAD0YTP2_CHRID</name>
<evidence type="ECO:0008006" key="3">
    <source>
        <dbReference type="Google" id="ProtNLM"/>
    </source>
</evidence>
<protein>
    <recommendedName>
        <fullName evidence="3">Bacteriocin</fullName>
    </recommendedName>
</protein>
<dbReference type="EMBL" id="CP033930">
    <property type="protein sequence ID" value="AZB17165.1"/>
    <property type="molecule type" value="Genomic_DNA"/>
</dbReference>
<proteinExistence type="predicted"/>
<evidence type="ECO:0000313" key="1">
    <source>
        <dbReference type="EMBL" id="AZB17165.1"/>
    </source>
</evidence>
<sequence length="70" mass="7528">MRNSNVNKGKKLSKSELKMIQGGLGTYPCAPNGYCKYIGPGCREEKCQLPVPLEPIDPDGPIVLPEPGSL</sequence>
<organism evidence="1 2">
    <name type="scientific">Chryseobacterium indologenes</name>
    <name type="common">Flavobacterium indologenes</name>
    <dbReference type="NCBI Taxonomy" id="253"/>
    <lineage>
        <taxon>Bacteria</taxon>
        <taxon>Pseudomonadati</taxon>
        <taxon>Bacteroidota</taxon>
        <taxon>Flavobacteriia</taxon>
        <taxon>Flavobacteriales</taxon>
        <taxon>Weeksellaceae</taxon>
        <taxon>Chryseobacterium group</taxon>
        <taxon>Chryseobacterium</taxon>
    </lineage>
</organism>
<gene>
    <name evidence="1" type="ORF">EG352_04975</name>
</gene>
<dbReference type="RefSeq" id="WP_027373282.1">
    <property type="nucleotide sequence ID" value="NZ_CP022058.2"/>
</dbReference>
<dbReference type="AlphaFoldDB" id="A0AAD0YTP2"/>
<dbReference type="KEGG" id="cio:CEQ15_08320"/>
<reference evidence="1 2" key="1">
    <citation type="submission" date="2018-11" db="EMBL/GenBank/DDBJ databases">
        <title>Proposal to divide the Flavobacteriaceae and reorganize its genera based on Amino Acid Identity values calculated from whole genome sequences.</title>
        <authorList>
            <person name="Nicholson A.C."/>
            <person name="Gulvik C.A."/>
            <person name="Whitney A.M."/>
            <person name="Humrighouse B.W."/>
            <person name="Bell M."/>
            <person name="Holmes B."/>
            <person name="Steigerwalt A.G."/>
            <person name="Villarma A."/>
            <person name="Sheth M."/>
            <person name="Batra D."/>
            <person name="Pryor J."/>
            <person name="Bernardet J.-F."/>
            <person name="Hugo C."/>
            <person name="Kampfer P."/>
            <person name="Newman J."/>
            <person name="McQuiston J.R."/>
        </authorList>
    </citation>
    <scope>NUCLEOTIDE SEQUENCE [LARGE SCALE GENOMIC DNA]</scope>
    <source>
        <strain evidence="1 2">H5559</strain>
    </source>
</reference>
<dbReference type="GeneID" id="56898099"/>
<evidence type="ECO:0000313" key="2">
    <source>
        <dbReference type="Proteomes" id="UP000269015"/>
    </source>
</evidence>
<accession>A0AAD0YTP2</accession>
<dbReference type="Proteomes" id="UP000269015">
    <property type="component" value="Chromosome"/>
</dbReference>